<feature type="region of interest" description="Disordered" evidence="1">
    <location>
        <begin position="68"/>
        <end position="109"/>
    </location>
</feature>
<dbReference type="PaxDb" id="121845-A0A3Q0J1P7"/>
<evidence type="ECO:0000256" key="1">
    <source>
        <dbReference type="SAM" id="MobiDB-lite"/>
    </source>
</evidence>
<gene>
    <name evidence="3" type="primary">LOC113469124</name>
</gene>
<reference evidence="3" key="1">
    <citation type="submission" date="2025-08" db="UniProtKB">
        <authorList>
            <consortium name="RefSeq"/>
        </authorList>
    </citation>
    <scope>IDENTIFICATION</scope>
</reference>
<evidence type="ECO:0000313" key="3">
    <source>
        <dbReference type="RefSeq" id="XP_026682389.1"/>
    </source>
</evidence>
<dbReference type="RefSeq" id="XP_026682389.1">
    <property type="nucleotide sequence ID" value="XM_026826588.1"/>
</dbReference>
<keyword evidence="2" id="KW-1185">Reference proteome</keyword>
<feature type="region of interest" description="Disordered" evidence="1">
    <location>
        <begin position="270"/>
        <end position="324"/>
    </location>
</feature>
<dbReference type="STRING" id="121845.A0A3Q0J1P7"/>
<dbReference type="InterPro" id="IPR050725">
    <property type="entry name" value="CysQ/Inositol_MonoPase"/>
</dbReference>
<feature type="compositionally biased region" description="Basic and acidic residues" evidence="1">
    <location>
        <begin position="70"/>
        <end position="79"/>
    </location>
</feature>
<dbReference type="PANTHER" id="PTHR43028">
    <property type="entry name" value="3'(2'),5'-BISPHOSPHATE NUCLEOTIDASE 1"/>
    <property type="match status" value="1"/>
</dbReference>
<dbReference type="PANTHER" id="PTHR43028:SF3">
    <property type="entry name" value="INOSITOL POLYPHOSPHATE 1-PHOSPHATASE"/>
    <property type="match status" value="1"/>
</dbReference>
<dbReference type="Gene3D" id="3.40.190.80">
    <property type="match status" value="2"/>
</dbReference>
<organism evidence="2 3">
    <name type="scientific">Diaphorina citri</name>
    <name type="common">Asian citrus psyllid</name>
    <dbReference type="NCBI Taxonomy" id="121845"/>
    <lineage>
        <taxon>Eukaryota</taxon>
        <taxon>Metazoa</taxon>
        <taxon>Ecdysozoa</taxon>
        <taxon>Arthropoda</taxon>
        <taxon>Hexapoda</taxon>
        <taxon>Insecta</taxon>
        <taxon>Pterygota</taxon>
        <taxon>Neoptera</taxon>
        <taxon>Paraneoptera</taxon>
        <taxon>Hemiptera</taxon>
        <taxon>Sternorrhyncha</taxon>
        <taxon>Psylloidea</taxon>
        <taxon>Psyllidae</taxon>
        <taxon>Diaphorininae</taxon>
        <taxon>Diaphorina</taxon>
    </lineage>
</organism>
<dbReference type="Gene3D" id="3.30.540.10">
    <property type="entry name" value="Fructose-1,6-Bisphosphatase, subunit A, domain 1"/>
    <property type="match status" value="1"/>
</dbReference>
<sequence>MEPNLLKEILIVSEKAANIARICRQDEHLLRLLTQEKSEEEKNQRFAADFKTLADVLIQEVVKQQLTTKSEGEDLREHGGTSSGNEGEDVRGDSGGTSSDNGEPRRLTYDRYEDRCNRNGLVAYRDLDTAVRIIAVSSSENSRIRDCLLDNGYEVLPLPGAGYKILSVILNKCDVYLCSKPSTYVWDTLIIAVSSSENSQIRDCLLDNGYEVLPLPGAGYKILSVILNKCDVYLCSKPSTYVWDTLACQAILESMTLGGSIVECRGNCEGSEGEDSRGDRGGSLPESEGEDLRGHGGTSSGNEGEDVRGDSGGTSSDNGEPRRLTYDRYQDRCNKNGLVAYRDLDTAVRVLKQIDHLLPR</sequence>
<proteinExistence type="predicted"/>
<dbReference type="SUPFAM" id="SSF56655">
    <property type="entry name" value="Carbohydrate phosphatase"/>
    <property type="match status" value="3"/>
</dbReference>
<name>A0A3Q0J1P7_DIACI</name>
<dbReference type="AlphaFoldDB" id="A0A3Q0J1P7"/>
<accession>A0A3Q0J1P7</accession>
<dbReference type="CTD" id="3652"/>
<evidence type="ECO:0000313" key="2">
    <source>
        <dbReference type="Proteomes" id="UP000079169"/>
    </source>
</evidence>
<dbReference type="GeneID" id="113469124"/>
<protein>
    <submittedName>
        <fullName evidence="3">Inositol polyphosphate 1-phosphatase</fullName>
    </submittedName>
</protein>
<dbReference type="KEGG" id="dci:113469124"/>
<dbReference type="GO" id="GO:0004441">
    <property type="term" value="F:inositol-1,4-bisphosphate 1-phosphatase activity"/>
    <property type="evidence" value="ECO:0007669"/>
    <property type="project" value="TreeGrafter"/>
</dbReference>
<dbReference type="Proteomes" id="UP000079169">
    <property type="component" value="Unplaced"/>
</dbReference>